<comment type="subcellular location">
    <subcellularLocation>
        <location evidence="1">Cell membrane</location>
        <topology evidence="1">Multi-pass membrane protein</topology>
    </subcellularLocation>
</comment>
<reference evidence="9 10" key="1">
    <citation type="journal article" date="2013" name="Genome Announc.">
        <title>Draft Genome Sequence of the Cellulolytic, Mesophilic, Anaerobic Bacterium Clostridium termitidis Strain CT1112 (DSM 5398).</title>
        <authorList>
            <person name="Lal S."/>
            <person name="Ramachandran U."/>
            <person name="Zhang X."/>
            <person name="Munir R."/>
            <person name="Sparling R."/>
            <person name="Levin D.B."/>
        </authorList>
    </citation>
    <scope>NUCLEOTIDE SEQUENCE [LARGE SCALE GENOMIC DNA]</scope>
    <source>
        <strain evidence="9 10">CT1112</strain>
    </source>
</reference>
<name>S0FUQ4_RUMCE</name>
<evidence type="ECO:0000256" key="4">
    <source>
        <dbReference type="ARBA" id="ARBA00022692"/>
    </source>
</evidence>
<evidence type="ECO:0000256" key="7">
    <source>
        <dbReference type="SAM" id="Phobius"/>
    </source>
</evidence>
<evidence type="ECO:0000313" key="9">
    <source>
        <dbReference type="EMBL" id="EMS72869.1"/>
    </source>
</evidence>
<evidence type="ECO:0000256" key="3">
    <source>
        <dbReference type="ARBA" id="ARBA00022475"/>
    </source>
</evidence>
<keyword evidence="5 7" id="KW-1133">Transmembrane helix</keyword>
<comment type="caution">
    <text evidence="9">The sequence shown here is derived from an EMBL/GenBank/DDBJ whole genome shotgun (WGS) entry which is preliminary data.</text>
</comment>
<keyword evidence="3" id="KW-1003">Cell membrane</keyword>
<keyword evidence="9" id="KW-0762">Sugar transport</keyword>
<dbReference type="EMBL" id="AORV01000025">
    <property type="protein sequence ID" value="EMS72869.1"/>
    <property type="molecule type" value="Genomic_DNA"/>
</dbReference>
<organism evidence="9 10">
    <name type="scientific">Ruminiclostridium cellobioparum subsp. termitidis CT1112</name>
    <dbReference type="NCBI Taxonomy" id="1195236"/>
    <lineage>
        <taxon>Bacteria</taxon>
        <taxon>Bacillati</taxon>
        <taxon>Bacillota</taxon>
        <taxon>Clostridia</taxon>
        <taxon>Eubacteriales</taxon>
        <taxon>Oscillospiraceae</taxon>
        <taxon>Ruminiclostridium</taxon>
    </lineage>
</organism>
<feature type="transmembrane region" description="Helical" evidence="7">
    <location>
        <begin position="114"/>
        <end position="133"/>
    </location>
</feature>
<feature type="transmembrane region" description="Helical" evidence="7">
    <location>
        <begin position="12"/>
        <end position="36"/>
    </location>
</feature>
<dbReference type="GO" id="GO:0005886">
    <property type="term" value="C:plasma membrane"/>
    <property type="evidence" value="ECO:0007669"/>
    <property type="project" value="UniProtKB-SubCell"/>
</dbReference>
<evidence type="ECO:0000259" key="8">
    <source>
        <dbReference type="PROSITE" id="PS50928"/>
    </source>
</evidence>
<sequence>MVHSKIKNNKSNFMYNIVAYLSIILFSLFCLLPFWLMVAGAFTDETSIIQNGYQLFPKKFSIDAFGTIFAGNRVLGAYKITIAVTILGTCSAMLITSMMAYGLSLRTIKYRNQISFYVVFTMLFSGGLVPWYILITQYLKIQDTIWVLFVPYLINPWYMLLLKKFFSTIPESLIESAKIDGAKDFYIFIKIALPLSLPALATIGLFYSLFFWNDWWLGLLFINDRHLQPLQLLLRALVSNLSSEVQALNPNAKQGIIPPAYSVRMATSLVTIGPIVLFYPFVQKYFVKGLTVGAVKG</sequence>
<dbReference type="AlphaFoldDB" id="S0FUQ4"/>
<evidence type="ECO:0000313" key="10">
    <source>
        <dbReference type="Proteomes" id="UP000014155"/>
    </source>
</evidence>
<keyword evidence="10" id="KW-1185">Reference proteome</keyword>
<feature type="transmembrane region" description="Helical" evidence="7">
    <location>
        <begin position="187"/>
        <end position="210"/>
    </location>
</feature>
<dbReference type="STRING" id="1195236.CTER_1216"/>
<dbReference type="PROSITE" id="PS50928">
    <property type="entry name" value="ABC_TM1"/>
    <property type="match status" value="1"/>
</dbReference>
<dbReference type="CDD" id="cd06261">
    <property type="entry name" value="TM_PBP2"/>
    <property type="match status" value="1"/>
</dbReference>
<feature type="transmembrane region" description="Helical" evidence="7">
    <location>
        <begin position="145"/>
        <end position="166"/>
    </location>
</feature>
<dbReference type="GO" id="GO:0055085">
    <property type="term" value="P:transmembrane transport"/>
    <property type="evidence" value="ECO:0007669"/>
    <property type="project" value="InterPro"/>
</dbReference>
<dbReference type="PANTHER" id="PTHR43744">
    <property type="entry name" value="ABC TRANSPORTER PERMEASE PROTEIN MG189-RELATED-RELATED"/>
    <property type="match status" value="1"/>
</dbReference>
<gene>
    <name evidence="9" type="ORF">CTER_1216</name>
</gene>
<dbReference type="RefSeq" id="WP_004624603.1">
    <property type="nucleotide sequence ID" value="NZ_AORV01000025.1"/>
</dbReference>
<feature type="transmembrane region" description="Helical" evidence="7">
    <location>
        <begin position="261"/>
        <end position="282"/>
    </location>
</feature>
<dbReference type="InterPro" id="IPR035906">
    <property type="entry name" value="MetI-like_sf"/>
</dbReference>
<dbReference type="eggNOG" id="COG0395">
    <property type="taxonomic scope" value="Bacteria"/>
</dbReference>
<feature type="transmembrane region" description="Helical" evidence="7">
    <location>
        <begin position="80"/>
        <end position="102"/>
    </location>
</feature>
<evidence type="ECO:0000256" key="6">
    <source>
        <dbReference type="ARBA" id="ARBA00023136"/>
    </source>
</evidence>
<accession>S0FUQ4</accession>
<dbReference type="PANTHER" id="PTHR43744:SF9">
    <property type="entry name" value="POLYGALACTURONAN_RHAMNOGALACTURONAN TRANSPORT SYSTEM PERMEASE PROTEIN YTCP"/>
    <property type="match status" value="1"/>
</dbReference>
<evidence type="ECO:0000256" key="5">
    <source>
        <dbReference type="ARBA" id="ARBA00022989"/>
    </source>
</evidence>
<proteinExistence type="predicted"/>
<protein>
    <submittedName>
        <fullName evidence="9">ABC-type sugar transport system, permease component</fullName>
    </submittedName>
</protein>
<dbReference type="InterPro" id="IPR000515">
    <property type="entry name" value="MetI-like"/>
</dbReference>
<dbReference type="Gene3D" id="1.10.3720.10">
    <property type="entry name" value="MetI-like"/>
    <property type="match status" value="1"/>
</dbReference>
<dbReference type="SUPFAM" id="SSF161098">
    <property type="entry name" value="MetI-like"/>
    <property type="match status" value="1"/>
</dbReference>
<keyword evidence="6 7" id="KW-0472">Membrane</keyword>
<keyword evidence="4 7" id="KW-0812">Transmembrane</keyword>
<keyword evidence="2" id="KW-0813">Transport</keyword>
<evidence type="ECO:0000256" key="2">
    <source>
        <dbReference type="ARBA" id="ARBA00022448"/>
    </source>
</evidence>
<evidence type="ECO:0000256" key="1">
    <source>
        <dbReference type="ARBA" id="ARBA00004651"/>
    </source>
</evidence>
<dbReference type="Proteomes" id="UP000014155">
    <property type="component" value="Unassembled WGS sequence"/>
</dbReference>
<dbReference type="PATRIC" id="fig|1195236.3.peg.1524"/>
<feature type="domain" description="ABC transmembrane type-1" evidence="8">
    <location>
        <begin position="78"/>
        <end position="282"/>
    </location>
</feature>